<feature type="domain" description="MGS-like" evidence="11">
    <location>
        <begin position="1"/>
        <end position="145"/>
    </location>
</feature>
<dbReference type="Gene3D" id="3.40.50.1380">
    <property type="entry name" value="Methylglyoxal synthase-like domain"/>
    <property type="match status" value="1"/>
</dbReference>
<comment type="catalytic activity">
    <reaction evidence="8 10">
        <text>(6R)-10-formyltetrahydrofolate + 5-amino-1-(5-phospho-beta-D-ribosyl)imidazole-4-carboxamide = 5-formamido-1-(5-phospho-D-ribosyl)imidazole-4-carboxamide + (6S)-5,6,7,8-tetrahydrofolate</text>
        <dbReference type="Rhea" id="RHEA:22192"/>
        <dbReference type="ChEBI" id="CHEBI:57453"/>
        <dbReference type="ChEBI" id="CHEBI:58467"/>
        <dbReference type="ChEBI" id="CHEBI:58475"/>
        <dbReference type="ChEBI" id="CHEBI:195366"/>
        <dbReference type="EC" id="2.1.2.3"/>
    </reaction>
</comment>
<name>A0A1E8GM29_9LACT</name>
<dbReference type="PIRSF" id="PIRSF000414">
    <property type="entry name" value="AICARFT_IMPCHas"/>
    <property type="match status" value="1"/>
</dbReference>
<dbReference type="SUPFAM" id="SSF53927">
    <property type="entry name" value="Cytidine deaminase-like"/>
    <property type="match status" value="1"/>
</dbReference>
<evidence type="ECO:0000256" key="7">
    <source>
        <dbReference type="ARBA" id="ARBA00023268"/>
    </source>
</evidence>
<keyword evidence="13" id="KW-1185">Reference proteome</keyword>
<comment type="caution">
    <text evidence="12">The sequence shown here is derived from an EMBL/GenBank/DDBJ whole genome shotgun (WGS) entry which is preliminary data.</text>
</comment>
<dbReference type="InterPro" id="IPR024051">
    <property type="entry name" value="AICAR_Tfase_dup_dom_sf"/>
</dbReference>
<sequence>MSKRALISVSDKAGIVAFAEELANLGFEIISTGGTKKALDDAGLATIAIDSVTEFPEMMDGRVKTLHPKIHGGLLAKRDNEEHVKAMEDHDIKPIDLVVVNLYPFKETIQKDGVTEAEAIENIDIGGPSMIRSAAKNSDSVTILVDPVDYEQVLKELTEEGVTTLKTRKKLAAKAFRHTAAYDALISEYLTDLVGLETPEKLTRSYDLKQNLRYGENSHQKAAFYKNQLPTPYSIAQAEQLHGKELSYNNIKDADAALRIAREYSKPTVVALKHMNPCGIGTASNIDQAFDFAFDADPVSIFGGIIVLNRPVDVETAEKMSKIFLEIIIAPEFTDAALEVLTKKKNVRLLTLDFTNTVTREKEYVSVLGGLLVQEQDLPHADKIQDWHVVTDRQPTNEELEALEFAWNAVKHVKSNAILLANKEQTVGIGAGQMNRVGSVKIAINQAQEAGKLEGAVLASDAFFPMNDSVEFAGEHGIKAIIQPGGSIKDQDSIDMANKYGIAMIFTDVRHFRH</sequence>
<evidence type="ECO:0000256" key="1">
    <source>
        <dbReference type="ARBA" id="ARBA00004844"/>
    </source>
</evidence>
<evidence type="ECO:0000256" key="10">
    <source>
        <dbReference type="HAMAP-Rule" id="MF_00139"/>
    </source>
</evidence>
<evidence type="ECO:0000256" key="3">
    <source>
        <dbReference type="ARBA" id="ARBA00007667"/>
    </source>
</evidence>
<dbReference type="Pfam" id="PF01808">
    <property type="entry name" value="AICARFT_IMPCHas"/>
    <property type="match status" value="1"/>
</dbReference>
<comment type="similarity">
    <text evidence="3 10">Belongs to the PurH family.</text>
</comment>
<dbReference type="InterPro" id="IPR002695">
    <property type="entry name" value="PurH-like"/>
</dbReference>
<dbReference type="SMART" id="SM00798">
    <property type="entry name" value="AICARFT_IMPCHas"/>
    <property type="match status" value="1"/>
</dbReference>
<evidence type="ECO:0000256" key="4">
    <source>
        <dbReference type="ARBA" id="ARBA00022679"/>
    </source>
</evidence>
<dbReference type="InterPro" id="IPR011607">
    <property type="entry name" value="MGS-like_dom"/>
</dbReference>
<dbReference type="RefSeq" id="WP_070791816.1">
    <property type="nucleotide sequence ID" value="NZ_MKIR01000012.1"/>
</dbReference>
<dbReference type="EC" id="2.1.2.3" evidence="10"/>
<dbReference type="PROSITE" id="PS51855">
    <property type="entry name" value="MGS"/>
    <property type="match status" value="1"/>
</dbReference>
<evidence type="ECO:0000313" key="13">
    <source>
        <dbReference type="Proteomes" id="UP000178622"/>
    </source>
</evidence>
<protein>
    <recommendedName>
        <fullName evidence="10">Bifunctional purine biosynthesis protein PurH</fullName>
    </recommendedName>
    <domain>
        <recommendedName>
            <fullName evidence="10">Phosphoribosylaminoimidazolecarboxamide formyltransferase</fullName>
            <ecNumber evidence="10">2.1.2.3</ecNumber>
        </recommendedName>
        <alternativeName>
            <fullName evidence="10">AICAR transformylase</fullName>
        </alternativeName>
    </domain>
    <domain>
        <recommendedName>
            <fullName evidence="10">IMP cyclohydrolase</fullName>
            <ecNumber evidence="10">3.5.4.10</ecNumber>
        </recommendedName>
        <alternativeName>
            <fullName evidence="10">ATIC</fullName>
        </alternativeName>
        <alternativeName>
            <fullName evidence="10">IMP synthase</fullName>
        </alternativeName>
        <alternativeName>
            <fullName evidence="10">Inosinicase</fullName>
        </alternativeName>
    </domain>
</protein>
<dbReference type="Gene3D" id="3.40.140.20">
    <property type="match status" value="2"/>
</dbReference>
<evidence type="ECO:0000256" key="6">
    <source>
        <dbReference type="ARBA" id="ARBA00022801"/>
    </source>
</evidence>
<dbReference type="InterPro" id="IPR016193">
    <property type="entry name" value="Cytidine_deaminase-like"/>
</dbReference>
<evidence type="ECO:0000256" key="5">
    <source>
        <dbReference type="ARBA" id="ARBA00022755"/>
    </source>
</evidence>
<dbReference type="EMBL" id="MKIR01000012">
    <property type="protein sequence ID" value="OFI49290.1"/>
    <property type="molecule type" value="Genomic_DNA"/>
</dbReference>
<keyword evidence="6 10" id="KW-0378">Hydrolase</keyword>
<dbReference type="PANTHER" id="PTHR11692">
    <property type="entry name" value="BIFUNCTIONAL PURINE BIOSYNTHESIS PROTEIN PURH"/>
    <property type="match status" value="1"/>
</dbReference>
<comment type="catalytic activity">
    <reaction evidence="9 10">
        <text>IMP + H2O = 5-formamido-1-(5-phospho-D-ribosyl)imidazole-4-carboxamide</text>
        <dbReference type="Rhea" id="RHEA:18445"/>
        <dbReference type="ChEBI" id="CHEBI:15377"/>
        <dbReference type="ChEBI" id="CHEBI:58053"/>
        <dbReference type="ChEBI" id="CHEBI:58467"/>
        <dbReference type="EC" id="3.5.4.10"/>
    </reaction>
</comment>
<reference evidence="13" key="1">
    <citation type="submission" date="2016-09" db="EMBL/GenBank/DDBJ databases">
        <title>Draft genome sequence of a novel species of the family Streptococcaceae isolated from flowers.</title>
        <authorList>
            <person name="Chuah L.-O."/>
            <person name="Yap K.-P."/>
            <person name="Thong K.L."/>
            <person name="Liong M.T."/>
            <person name="Ahmad R."/>
            <person name="Rusul G."/>
        </authorList>
    </citation>
    <scope>NUCLEOTIDE SEQUENCE [LARGE SCALE GENOMIC DNA]</scope>
    <source>
        <strain evidence="13">DF1</strain>
    </source>
</reference>
<dbReference type="SMART" id="SM00851">
    <property type="entry name" value="MGS"/>
    <property type="match status" value="1"/>
</dbReference>
<keyword evidence="4 10" id="KW-0808">Transferase</keyword>
<gene>
    <name evidence="10" type="primary">purH</name>
    <name evidence="12" type="ORF">BG261_01540</name>
</gene>
<keyword evidence="5 10" id="KW-0658">Purine biosynthesis</keyword>
<dbReference type="FunFam" id="3.40.140.20:FF:000001">
    <property type="entry name" value="Bifunctional purine biosynthesis protein PurH"/>
    <property type="match status" value="1"/>
</dbReference>
<comment type="pathway">
    <text evidence="2 10">Purine metabolism; IMP biosynthesis via de novo pathway; 5-formamido-1-(5-phospho-D-ribosyl)imidazole-4-carboxamide from 5-amino-1-(5-phospho-D-ribosyl)imidazole-4-carboxamide (10-formyl THF route): step 1/1.</text>
</comment>
<dbReference type="EC" id="3.5.4.10" evidence="10"/>
<dbReference type="PANTHER" id="PTHR11692:SF0">
    <property type="entry name" value="BIFUNCTIONAL PURINE BIOSYNTHESIS PROTEIN ATIC"/>
    <property type="match status" value="1"/>
</dbReference>
<dbReference type="AlphaFoldDB" id="A0A1E8GM29"/>
<dbReference type="InterPro" id="IPR036914">
    <property type="entry name" value="MGS-like_dom_sf"/>
</dbReference>
<evidence type="ECO:0000259" key="11">
    <source>
        <dbReference type="PROSITE" id="PS51855"/>
    </source>
</evidence>
<dbReference type="OrthoDB" id="9802065at2"/>
<dbReference type="NCBIfam" id="NF002049">
    <property type="entry name" value="PRK00881.1"/>
    <property type="match status" value="1"/>
</dbReference>
<proteinExistence type="inferred from homology"/>
<keyword evidence="7 10" id="KW-0511">Multifunctional enzyme</keyword>
<dbReference type="SUPFAM" id="SSF52335">
    <property type="entry name" value="Methylglyoxal synthase-like"/>
    <property type="match status" value="1"/>
</dbReference>
<dbReference type="CDD" id="cd01421">
    <property type="entry name" value="IMPCH"/>
    <property type="match status" value="1"/>
</dbReference>
<comment type="domain">
    <text evidence="10">The IMP cyclohydrolase activity resides in the N-terminal region.</text>
</comment>
<organism evidence="12 13">
    <name type="scientific">Floricoccus tropicus</name>
    <dbReference type="NCBI Taxonomy" id="1859473"/>
    <lineage>
        <taxon>Bacteria</taxon>
        <taxon>Bacillati</taxon>
        <taxon>Bacillota</taxon>
        <taxon>Bacilli</taxon>
        <taxon>Lactobacillales</taxon>
        <taxon>Streptococcaceae</taxon>
        <taxon>Floricoccus</taxon>
    </lineage>
</organism>
<comment type="pathway">
    <text evidence="1 10">Purine metabolism; IMP biosynthesis via de novo pathway; IMP from 5-formamido-1-(5-phospho-D-ribosyl)imidazole-4-carboxamide: step 1/1.</text>
</comment>
<dbReference type="FunFam" id="3.40.140.20:FF:000002">
    <property type="entry name" value="Bifunctional purine biosynthesis protein PurH"/>
    <property type="match status" value="1"/>
</dbReference>
<dbReference type="GO" id="GO:0005829">
    <property type="term" value="C:cytosol"/>
    <property type="evidence" value="ECO:0007669"/>
    <property type="project" value="TreeGrafter"/>
</dbReference>
<evidence type="ECO:0000256" key="8">
    <source>
        <dbReference type="ARBA" id="ARBA00050488"/>
    </source>
</evidence>
<dbReference type="Pfam" id="PF02142">
    <property type="entry name" value="MGS"/>
    <property type="match status" value="1"/>
</dbReference>
<evidence type="ECO:0000313" key="12">
    <source>
        <dbReference type="EMBL" id="OFI49290.1"/>
    </source>
</evidence>
<dbReference type="UniPathway" id="UPA00074">
    <property type="reaction ID" value="UER00133"/>
</dbReference>
<dbReference type="STRING" id="1859473.BG261_01540"/>
<dbReference type="GO" id="GO:0004643">
    <property type="term" value="F:phosphoribosylaminoimidazolecarboxamide formyltransferase activity"/>
    <property type="evidence" value="ECO:0007669"/>
    <property type="project" value="UniProtKB-UniRule"/>
</dbReference>
<evidence type="ECO:0000256" key="2">
    <source>
        <dbReference type="ARBA" id="ARBA00004954"/>
    </source>
</evidence>
<dbReference type="GO" id="GO:0003937">
    <property type="term" value="F:IMP cyclohydrolase activity"/>
    <property type="evidence" value="ECO:0007669"/>
    <property type="project" value="UniProtKB-UniRule"/>
</dbReference>
<dbReference type="Proteomes" id="UP000178622">
    <property type="component" value="Unassembled WGS sequence"/>
</dbReference>
<dbReference type="HAMAP" id="MF_00139">
    <property type="entry name" value="PurH"/>
    <property type="match status" value="1"/>
</dbReference>
<dbReference type="FunFam" id="3.40.50.1380:FF:000001">
    <property type="entry name" value="Bifunctional purine biosynthesis protein PurH"/>
    <property type="match status" value="1"/>
</dbReference>
<dbReference type="GO" id="GO:0006189">
    <property type="term" value="P:'de novo' IMP biosynthetic process"/>
    <property type="evidence" value="ECO:0007669"/>
    <property type="project" value="UniProtKB-UniRule"/>
</dbReference>
<evidence type="ECO:0000256" key="9">
    <source>
        <dbReference type="ARBA" id="ARBA00050687"/>
    </source>
</evidence>
<accession>A0A1E8GM29</accession>
<dbReference type="NCBIfam" id="TIGR00355">
    <property type="entry name" value="purH"/>
    <property type="match status" value="1"/>
</dbReference>